<sequence length="107" mass="11955">MIAFFTSVLVRISSLFDALYTTSMMRALRAIPSDPQAKLPESRRRARNFLLPPRALLLGLLPLQQRLDVVLDGEVDELVLSFRLHHAGTLGAHHLNCPLNVNLTLVT</sequence>
<evidence type="ECO:0000256" key="1">
    <source>
        <dbReference type="SAM" id="SignalP"/>
    </source>
</evidence>
<evidence type="ECO:0000313" key="2">
    <source>
        <dbReference type="EnsemblMetazoa" id="ACOM036998-PA.1"/>
    </source>
</evidence>
<name>A0A8W7PTM7_ANOCL</name>
<dbReference type="Proteomes" id="UP000075882">
    <property type="component" value="Unassembled WGS sequence"/>
</dbReference>
<keyword evidence="1" id="KW-0732">Signal</keyword>
<accession>A0A8W7PTM7</accession>
<dbReference type="AlphaFoldDB" id="A0A8W7PTM7"/>
<organism evidence="2">
    <name type="scientific">Anopheles coluzzii</name>
    <name type="common">African malaria mosquito</name>
    <dbReference type="NCBI Taxonomy" id="1518534"/>
    <lineage>
        <taxon>Eukaryota</taxon>
        <taxon>Metazoa</taxon>
        <taxon>Ecdysozoa</taxon>
        <taxon>Arthropoda</taxon>
        <taxon>Hexapoda</taxon>
        <taxon>Insecta</taxon>
        <taxon>Pterygota</taxon>
        <taxon>Neoptera</taxon>
        <taxon>Endopterygota</taxon>
        <taxon>Diptera</taxon>
        <taxon>Nematocera</taxon>
        <taxon>Culicoidea</taxon>
        <taxon>Culicidae</taxon>
        <taxon>Anophelinae</taxon>
        <taxon>Anopheles</taxon>
    </lineage>
</organism>
<reference evidence="2" key="1">
    <citation type="submission" date="2022-08" db="UniProtKB">
        <authorList>
            <consortium name="EnsemblMetazoa"/>
        </authorList>
    </citation>
    <scope>IDENTIFICATION</scope>
</reference>
<dbReference type="EnsemblMetazoa" id="ACOM036998-RA">
    <property type="protein sequence ID" value="ACOM036998-PA.1"/>
    <property type="gene ID" value="ACOM036998"/>
</dbReference>
<feature type="signal peptide" evidence="1">
    <location>
        <begin position="1"/>
        <end position="18"/>
    </location>
</feature>
<feature type="chain" id="PRO_5036500586" description="Secreted protein" evidence="1">
    <location>
        <begin position="19"/>
        <end position="107"/>
    </location>
</feature>
<protein>
    <recommendedName>
        <fullName evidence="3">Secreted protein</fullName>
    </recommendedName>
</protein>
<evidence type="ECO:0008006" key="3">
    <source>
        <dbReference type="Google" id="ProtNLM"/>
    </source>
</evidence>
<proteinExistence type="predicted"/>